<dbReference type="Proteomes" id="UP000054995">
    <property type="component" value="Unassembled WGS sequence"/>
</dbReference>
<evidence type="ECO:0000256" key="1">
    <source>
        <dbReference type="SAM" id="Phobius"/>
    </source>
</evidence>
<dbReference type="EMBL" id="JYDT01000157">
    <property type="protein sequence ID" value="KRY82898.1"/>
    <property type="molecule type" value="Genomic_DNA"/>
</dbReference>
<evidence type="ECO:0008006" key="4">
    <source>
        <dbReference type="Google" id="ProtNLM"/>
    </source>
</evidence>
<gene>
    <name evidence="2" type="ORF">T4D_7659</name>
</gene>
<dbReference type="AlphaFoldDB" id="A0A0V1FAS9"/>
<protein>
    <recommendedName>
        <fullName evidence="4">Transmembrane protein</fullName>
    </recommendedName>
</protein>
<keyword evidence="3" id="KW-1185">Reference proteome</keyword>
<keyword evidence="1" id="KW-1133">Transmembrane helix</keyword>
<evidence type="ECO:0000313" key="3">
    <source>
        <dbReference type="Proteomes" id="UP000054995"/>
    </source>
</evidence>
<keyword evidence="1" id="KW-0472">Membrane</keyword>
<organism evidence="2 3">
    <name type="scientific">Trichinella pseudospiralis</name>
    <name type="common">Parasitic roundworm</name>
    <dbReference type="NCBI Taxonomy" id="6337"/>
    <lineage>
        <taxon>Eukaryota</taxon>
        <taxon>Metazoa</taxon>
        <taxon>Ecdysozoa</taxon>
        <taxon>Nematoda</taxon>
        <taxon>Enoplea</taxon>
        <taxon>Dorylaimia</taxon>
        <taxon>Trichinellida</taxon>
        <taxon>Trichinellidae</taxon>
        <taxon>Trichinella</taxon>
    </lineage>
</organism>
<accession>A0A0V1FAS9</accession>
<comment type="caution">
    <text evidence="2">The sequence shown here is derived from an EMBL/GenBank/DDBJ whole genome shotgun (WGS) entry which is preliminary data.</text>
</comment>
<evidence type="ECO:0000313" key="2">
    <source>
        <dbReference type="EMBL" id="KRY82898.1"/>
    </source>
</evidence>
<feature type="transmembrane region" description="Helical" evidence="1">
    <location>
        <begin position="21"/>
        <end position="39"/>
    </location>
</feature>
<keyword evidence="1" id="KW-0812">Transmembrane</keyword>
<feature type="transmembrane region" description="Helical" evidence="1">
    <location>
        <begin position="51"/>
        <end position="76"/>
    </location>
</feature>
<reference evidence="2 3" key="1">
    <citation type="submission" date="2015-01" db="EMBL/GenBank/DDBJ databases">
        <title>Evolution of Trichinella species and genotypes.</title>
        <authorList>
            <person name="Korhonen P.K."/>
            <person name="Edoardo P."/>
            <person name="Giuseppe L.R."/>
            <person name="Gasser R.B."/>
        </authorList>
    </citation>
    <scope>NUCLEOTIDE SEQUENCE [LARGE SCALE GENOMIC DNA]</scope>
    <source>
        <strain evidence="2">ISS470</strain>
    </source>
</reference>
<name>A0A0V1FAS9_TRIPS</name>
<sequence>MLKSETVDRHEGAACCCNRCWSRQCAVIIIIIGVELLMTNSGNRWEMLLPLFVLICPVSGGALQLVGWLVGCISAGTRICTHRLKKYIPQSRCMKVDM</sequence>
<proteinExistence type="predicted"/>